<dbReference type="CDD" id="cd00093">
    <property type="entry name" value="HTH_XRE"/>
    <property type="match status" value="1"/>
</dbReference>
<dbReference type="Gene3D" id="1.25.40.10">
    <property type="entry name" value="Tetratricopeptide repeat domain"/>
    <property type="match status" value="2"/>
</dbReference>
<dbReference type="InterPro" id="IPR001387">
    <property type="entry name" value="Cro/C1-type_HTH"/>
</dbReference>
<organism evidence="2 3">
    <name type="scientific">Polycladospora coralii</name>
    <dbReference type="NCBI Taxonomy" id="2771432"/>
    <lineage>
        <taxon>Bacteria</taxon>
        <taxon>Bacillati</taxon>
        <taxon>Bacillota</taxon>
        <taxon>Bacilli</taxon>
        <taxon>Bacillales</taxon>
        <taxon>Thermoactinomycetaceae</taxon>
        <taxon>Polycladospora</taxon>
    </lineage>
</organism>
<dbReference type="SUPFAM" id="SSF48452">
    <property type="entry name" value="TPR-like"/>
    <property type="match status" value="2"/>
</dbReference>
<dbReference type="SUPFAM" id="SSF47413">
    <property type="entry name" value="lambda repressor-like DNA-binding domains"/>
    <property type="match status" value="1"/>
</dbReference>
<dbReference type="Proteomes" id="UP000661691">
    <property type="component" value="Unassembled WGS sequence"/>
</dbReference>
<evidence type="ECO:0000313" key="2">
    <source>
        <dbReference type="EMBL" id="MBD1373883.1"/>
    </source>
</evidence>
<dbReference type="InterPro" id="IPR019734">
    <property type="entry name" value="TPR_rpt"/>
</dbReference>
<proteinExistence type="predicted"/>
<protein>
    <recommendedName>
        <fullName evidence="1">HTH cro/C1-type domain-containing protein</fullName>
    </recommendedName>
</protein>
<sequence>MLNLSERKVFGQLFREERKKRKWIMDDVIDAKISKSTISRIENGDDSVSEETVAYLGSKYGLDLDQMKSDIIATTTEEELLMMNDRIELGDGENVLVELKKIKTSQYLDFIYLLTGKIYLYSGDINEAKTYLKKSIKYSKQYAEINSHFNVYSCAHFILGFIYYNEYQLNKAIELNKIAVDNFDKDGFQLKSLGYILLNRVAYMDELGRFSKVRKYVEELDNFCNDFDCPEISCGRYIYKGKFSILEERFEDAKNEIDKGIRLAVTNKLVDHYLELYCLLGDLCVSQKKLKVAEKWYKHGLSIEAKCKRIEGIIEGYLKLGKLYLHNDREKAMKQISTAIERCENENYSGAHYIDALMLSGDFHFHNQDYATAKLPYEKAMDIALKHQLEGKKKVLSLKLSACCEDDLKKKIYYLTMFQELSLQEGSLI</sequence>
<accession>A0A926NC42</accession>
<gene>
    <name evidence="2" type="ORF">IC620_16180</name>
</gene>
<reference evidence="2" key="1">
    <citation type="submission" date="2020-09" db="EMBL/GenBank/DDBJ databases">
        <title>A novel bacterium of genus Hazenella, isolated from South China Sea.</title>
        <authorList>
            <person name="Huang H."/>
            <person name="Mo K."/>
            <person name="Hu Y."/>
        </authorList>
    </citation>
    <scope>NUCLEOTIDE SEQUENCE</scope>
    <source>
        <strain evidence="2">IB182357</strain>
    </source>
</reference>
<feature type="domain" description="HTH cro/C1-type" evidence="1">
    <location>
        <begin position="33"/>
        <end position="67"/>
    </location>
</feature>
<comment type="caution">
    <text evidence="2">The sequence shown here is derived from an EMBL/GenBank/DDBJ whole genome shotgun (WGS) entry which is preliminary data.</text>
</comment>
<dbReference type="Gene3D" id="1.10.260.40">
    <property type="entry name" value="lambda repressor-like DNA-binding domains"/>
    <property type="match status" value="1"/>
</dbReference>
<dbReference type="InterPro" id="IPR011990">
    <property type="entry name" value="TPR-like_helical_dom_sf"/>
</dbReference>
<dbReference type="PROSITE" id="PS50943">
    <property type="entry name" value="HTH_CROC1"/>
    <property type="match status" value="1"/>
</dbReference>
<name>A0A926NC42_9BACL</name>
<dbReference type="Pfam" id="PF13560">
    <property type="entry name" value="HTH_31"/>
    <property type="match status" value="1"/>
</dbReference>
<dbReference type="GO" id="GO:0003677">
    <property type="term" value="F:DNA binding"/>
    <property type="evidence" value="ECO:0007669"/>
    <property type="project" value="InterPro"/>
</dbReference>
<dbReference type="EMBL" id="JACXAH010000043">
    <property type="protein sequence ID" value="MBD1373883.1"/>
    <property type="molecule type" value="Genomic_DNA"/>
</dbReference>
<dbReference type="InterPro" id="IPR010982">
    <property type="entry name" value="Lambda_DNA-bd_dom_sf"/>
</dbReference>
<dbReference type="Pfam" id="PF13181">
    <property type="entry name" value="TPR_8"/>
    <property type="match status" value="2"/>
</dbReference>
<evidence type="ECO:0000313" key="3">
    <source>
        <dbReference type="Proteomes" id="UP000661691"/>
    </source>
</evidence>
<keyword evidence="3" id="KW-1185">Reference proteome</keyword>
<dbReference type="RefSeq" id="WP_191142842.1">
    <property type="nucleotide sequence ID" value="NZ_JACXAH010000043.1"/>
</dbReference>
<dbReference type="SMART" id="SM00028">
    <property type="entry name" value="TPR"/>
    <property type="match status" value="5"/>
</dbReference>
<evidence type="ECO:0000259" key="1">
    <source>
        <dbReference type="PROSITE" id="PS50943"/>
    </source>
</evidence>
<dbReference type="AlphaFoldDB" id="A0A926NC42"/>